<name>A0A0W8C456_PHYNI</name>
<evidence type="ECO:0000313" key="4">
    <source>
        <dbReference type="EMBL" id="KUF78861.1"/>
    </source>
</evidence>
<feature type="compositionally biased region" description="Polar residues" evidence="2">
    <location>
        <begin position="40"/>
        <end position="51"/>
    </location>
</feature>
<feature type="compositionally biased region" description="Basic residues" evidence="2">
    <location>
        <begin position="116"/>
        <end position="128"/>
    </location>
</feature>
<dbReference type="Pfam" id="PF13865">
    <property type="entry name" value="FoP_duplication"/>
    <property type="match status" value="1"/>
</dbReference>
<feature type="compositionally biased region" description="Basic residues" evidence="2">
    <location>
        <begin position="59"/>
        <end position="75"/>
    </location>
</feature>
<dbReference type="OrthoDB" id="77799at2759"/>
<dbReference type="InterPro" id="IPR025715">
    <property type="entry name" value="FoP_C"/>
</dbReference>
<dbReference type="AlphaFoldDB" id="A0A0W8C456"/>
<gene>
    <name evidence="4" type="ORF">AM587_10010804</name>
</gene>
<feature type="region of interest" description="Disordered" evidence="2">
    <location>
        <begin position="1"/>
        <end position="224"/>
    </location>
</feature>
<accession>A0A0W8C456</accession>
<dbReference type="EMBL" id="LNFO01005140">
    <property type="protein sequence ID" value="KUF78861.1"/>
    <property type="molecule type" value="Genomic_DNA"/>
</dbReference>
<keyword evidence="1" id="KW-0694">RNA-binding</keyword>
<feature type="compositionally biased region" description="Basic and acidic residues" evidence="2">
    <location>
        <begin position="175"/>
        <end position="185"/>
    </location>
</feature>
<evidence type="ECO:0000256" key="1">
    <source>
        <dbReference type="ARBA" id="ARBA00022884"/>
    </source>
</evidence>
<dbReference type="SMART" id="SM01218">
    <property type="entry name" value="FoP_duplication"/>
    <property type="match status" value="1"/>
</dbReference>
<feature type="compositionally biased region" description="Low complexity" evidence="2">
    <location>
        <begin position="138"/>
        <end position="149"/>
    </location>
</feature>
<evidence type="ECO:0000256" key="2">
    <source>
        <dbReference type="SAM" id="MobiDB-lite"/>
    </source>
</evidence>
<evidence type="ECO:0000259" key="3">
    <source>
        <dbReference type="SMART" id="SM01218"/>
    </source>
</evidence>
<reference evidence="4 5" key="1">
    <citation type="submission" date="2015-11" db="EMBL/GenBank/DDBJ databases">
        <title>Genomes and virulence difference between two physiological races of Phytophthora nicotianae.</title>
        <authorList>
            <person name="Liu H."/>
            <person name="Ma X."/>
            <person name="Yu H."/>
            <person name="Fang D."/>
            <person name="Li Y."/>
            <person name="Wang X."/>
            <person name="Wang W."/>
            <person name="Dong Y."/>
            <person name="Xiao B."/>
        </authorList>
    </citation>
    <scope>NUCLEOTIDE SEQUENCE [LARGE SCALE GENOMIC DNA]</scope>
    <source>
        <strain evidence="5">race 0</strain>
    </source>
</reference>
<feature type="domain" description="Chromatin target of PRMT1 protein C-terminal" evidence="3">
    <location>
        <begin position="113"/>
        <end position="205"/>
    </location>
</feature>
<proteinExistence type="predicted"/>
<dbReference type="Proteomes" id="UP000052943">
    <property type="component" value="Unassembled WGS sequence"/>
</dbReference>
<protein>
    <recommendedName>
        <fullName evidence="3">Chromatin target of PRMT1 protein C-terminal domain-containing protein</fullName>
    </recommendedName>
</protein>
<evidence type="ECO:0000313" key="5">
    <source>
        <dbReference type="Proteomes" id="UP000052943"/>
    </source>
</evidence>
<organism evidence="4 5">
    <name type="scientific">Phytophthora nicotianae</name>
    <name type="common">Potato buckeye rot agent</name>
    <name type="synonym">Phytophthora parasitica</name>
    <dbReference type="NCBI Taxonomy" id="4792"/>
    <lineage>
        <taxon>Eukaryota</taxon>
        <taxon>Sar</taxon>
        <taxon>Stramenopiles</taxon>
        <taxon>Oomycota</taxon>
        <taxon>Peronosporomycetes</taxon>
        <taxon>Peronosporales</taxon>
        <taxon>Peronosporaceae</taxon>
        <taxon>Phytophthora</taxon>
    </lineage>
</organism>
<feature type="compositionally biased region" description="Basic residues" evidence="2">
    <location>
        <begin position="1"/>
        <end position="16"/>
    </location>
</feature>
<feature type="compositionally biased region" description="Low complexity" evidence="2">
    <location>
        <begin position="96"/>
        <end position="110"/>
    </location>
</feature>
<comment type="caution">
    <text evidence="4">The sequence shown here is derived from an EMBL/GenBank/DDBJ whole genome shotgun (WGS) entry which is preliminary data.</text>
</comment>
<dbReference type="GO" id="GO:0003723">
    <property type="term" value="F:RNA binding"/>
    <property type="evidence" value="ECO:0007669"/>
    <property type="project" value="UniProtKB-KW"/>
</dbReference>
<sequence>MYRRSGAHRASVRGQRKINQQQTQAQGKKATRTVIGVSSVPLSSRFTNLAEETTPRQAQKQHKVAVVKVSQKKGKAQPVLRVAGGKKKGKTPPPTKKQIQQQQQKQKLQQVAQNNRNKRQQVVSKHRKGLDSQEAKAKGSQNKNKNAKNGGRGAGRGEAKPKPPTGEDLDMEMDEYWHEAGKGPDPKAAQLDRQMEEYWAAKPTQDNAAPKTEAEPAPDASMES</sequence>